<dbReference type="EMBL" id="KK107144">
    <property type="protein sequence ID" value="EZA57587.1"/>
    <property type="molecule type" value="Genomic_DNA"/>
</dbReference>
<proteinExistence type="predicted"/>
<gene>
    <name evidence="1" type="ORF">X777_02127</name>
</gene>
<protein>
    <submittedName>
        <fullName evidence="1">Uncharacterized protein</fullName>
    </submittedName>
</protein>
<sequence>MFIGPSSRSLALTLRALSYGYAGMHQSPCAVALMNSEGRFRRLFHVEQRRIPLRCLLSGFRINSVFEDR</sequence>
<dbReference type="Proteomes" id="UP000053097">
    <property type="component" value="Unassembled WGS sequence"/>
</dbReference>
<evidence type="ECO:0000313" key="2">
    <source>
        <dbReference type="Proteomes" id="UP000053097"/>
    </source>
</evidence>
<evidence type="ECO:0000313" key="1">
    <source>
        <dbReference type="EMBL" id="EZA57587.1"/>
    </source>
</evidence>
<organism evidence="1 2">
    <name type="scientific">Ooceraea biroi</name>
    <name type="common">Clonal raider ant</name>
    <name type="synonym">Cerapachys biroi</name>
    <dbReference type="NCBI Taxonomy" id="2015173"/>
    <lineage>
        <taxon>Eukaryota</taxon>
        <taxon>Metazoa</taxon>
        <taxon>Ecdysozoa</taxon>
        <taxon>Arthropoda</taxon>
        <taxon>Hexapoda</taxon>
        <taxon>Insecta</taxon>
        <taxon>Pterygota</taxon>
        <taxon>Neoptera</taxon>
        <taxon>Endopterygota</taxon>
        <taxon>Hymenoptera</taxon>
        <taxon>Apocrita</taxon>
        <taxon>Aculeata</taxon>
        <taxon>Formicoidea</taxon>
        <taxon>Formicidae</taxon>
        <taxon>Dorylinae</taxon>
        <taxon>Ooceraea</taxon>
    </lineage>
</organism>
<accession>A0A026WNE2</accession>
<reference evidence="1 2" key="1">
    <citation type="journal article" date="2014" name="Curr. Biol.">
        <title>The genome of the clonal raider ant Cerapachys biroi.</title>
        <authorList>
            <person name="Oxley P.R."/>
            <person name="Ji L."/>
            <person name="Fetter-Pruneda I."/>
            <person name="McKenzie S.K."/>
            <person name="Li C."/>
            <person name="Hu H."/>
            <person name="Zhang G."/>
            <person name="Kronauer D.J."/>
        </authorList>
    </citation>
    <scope>NUCLEOTIDE SEQUENCE [LARGE SCALE GENOMIC DNA]</scope>
</reference>
<keyword evidence="2" id="KW-1185">Reference proteome</keyword>
<dbReference type="AlphaFoldDB" id="A0A026WNE2"/>
<name>A0A026WNE2_OOCBI</name>